<dbReference type="InterPro" id="IPR036322">
    <property type="entry name" value="WD40_repeat_dom_sf"/>
</dbReference>
<dbReference type="Proteomes" id="UP000015102">
    <property type="component" value="Unassembled WGS sequence"/>
</dbReference>
<organism evidence="1 2">
    <name type="scientific">Megaselia scalaris</name>
    <name type="common">Humpbacked fly</name>
    <name type="synonym">Phora scalaris</name>
    <dbReference type="NCBI Taxonomy" id="36166"/>
    <lineage>
        <taxon>Eukaryota</taxon>
        <taxon>Metazoa</taxon>
        <taxon>Ecdysozoa</taxon>
        <taxon>Arthropoda</taxon>
        <taxon>Hexapoda</taxon>
        <taxon>Insecta</taxon>
        <taxon>Pterygota</taxon>
        <taxon>Neoptera</taxon>
        <taxon>Endopterygota</taxon>
        <taxon>Diptera</taxon>
        <taxon>Brachycera</taxon>
        <taxon>Muscomorpha</taxon>
        <taxon>Platypezoidea</taxon>
        <taxon>Phoridae</taxon>
        <taxon>Megaseliini</taxon>
        <taxon>Megaselia</taxon>
    </lineage>
</organism>
<evidence type="ECO:0000313" key="1">
    <source>
        <dbReference type="EnsemblMetazoa" id="MESCA002985-PA"/>
    </source>
</evidence>
<dbReference type="EMBL" id="CAQQ02129495">
    <property type="status" value="NOT_ANNOTATED_CDS"/>
    <property type="molecule type" value="Genomic_DNA"/>
</dbReference>
<accession>T1GHS5</accession>
<dbReference type="EnsemblMetazoa" id="MESCA002985-RA">
    <property type="protein sequence ID" value="MESCA002985-PA"/>
    <property type="gene ID" value="MESCA002985"/>
</dbReference>
<dbReference type="Gene3D" id="2.130.10.10">
    <property type="entry name" value="YVTN repeat-like/Quinoprotein amine dehydrogenase"/>
    <property type="match status" value="1"/>
</dbReference>
<dbReference type="EMBL" id="CAQQ02129493">
    <property type="status" value="NOT_ANNOTATED_CDS"/>
    <property type="molecule type" value="Genomic_DNA"/>
</dbReference>
<reference evidence="2" key="1">
    <citation type="submission" date="2013-02" db="EMBL/GenBank/DDBJ databases">
        <authorList>
            <person name="Hughes D."/>
        </authorList>
    </citation>
    <scope>NUCLEOTIDE SEQUENCE</scope>
    <source>
        <strain>Durham</strain>
        <strain evidence="2">NC isolate 2 -- Noor lab</strain>
    </source>
</reference>
<dbReference type="AlphaFoldDB" id="T1GHS5"/>
<evidence type="ECO:0008006" key="3">
    <source>
        <dbReference type="Google" id="ProtNLM"/>
    </source>
</evidence>
<keyword evidence="2" id="KW-1185">Reference proteome</keyword>
<proteinExistence type="predicted"/>
<dbReference type="InterPro" id="IPR015943">
    <property type="entry name" value="WD40/YVTN_repeat-like_dom_sf"/>
</dbReference>
<dbReference type="EMBL" id="CAQQ02129494">
    <property type="status" value="NOT_ANNOTATED_CDS"/>
    <property type="molecule type" value="Genomic_DNA"/>
</dbReference>
<sequence>MNLRILRYHEETVYTVAFSPDSRVLLSACNMGSLRFMIVDNENASESLTEFDCAVDAAHDLGVCSSDFSKISHTDPEISIKEGPWFWGLPDFGIGPILFIFQILAI</sequence>
<dbReference type="EMBL" id="CAQQ02129496">
    <property type="status" value="NOT_ANNOTATED_CDS"/>
    <property type="molecule type" value="Genomic_DNA"/>
</dbReference>
<evidence type="ECO:0000313" key="2">
    <source>
        <dbReference type="Proteomes" id="UP000015102"/>
    </source>
</evidence>
<reference evidence="1" key="2">
    <citation type="submission" date="2015-06" db="UniProtKB">
        <authorList>
            <consortium name="EnsemblMetazoa"/>
        </authorList>
    </citation>
    <scope>IDENTIFICATION</scope>
</reference>
<protein>
    <recommendedName>
        <fullName evidence="3">Anaphase-promoting complex subunit 4 WD40 domain-containing protein</fullName>
    </recommendedName>
</protein>
<dbReference type="STRING" id="36166.T1GHS5"/>
<dbReference type="HOGENOM" id="CLU_2226210_0_0_1"/>
<name>T1GHS5_MEGSC</name>
<dbReference type="SUPFAM" id="SSF50978">
    <property type="entry name" value="WD40 repeat-like"/>
    <property type="match status" value="1"/>
</dbReference>